<reference evidence="2" key="1">
    <citation type="submission" date="2021-06" db="EMBL/GenBank/DDBJ databases">
        <title>Comparative genomics, transcriptomics and evolutionary studies reveal genomic signatures of adaptation to plant cell wall in hemibiotrophic fungi.</title>
        <authorList>
            <consortium name="DOE Joint Genome Institute"/>
            <person name="Baroncelli R."/>
            <person name="Diaz J.F."/>
            <person name="Benocci T."/>
            <person name="Peng M."/>
            <person name="Battaglia E."/>
            <person name="Haridas S."/>
            <person name="Andreopoulos W."/>
            <person name="Labutti K."/>
            <person name="Pangilinan J."/>
            <person name="Floch G.L."/>
            <person name="Makela M.R."/>
            <person name="Henrissat B."/>
            <person name="Grigoriev I.V."/>
            <person name="Crouch J.A."/>
            <person name="De Vries R.P."/>
            <person name="Sukno S.A."/>
            <person name="Thon M.R."/>
        </authorList>
    </citation>
    <scope>NUCLEOTIDE SEQUENCE</scope>
    <source>
        <strain evidence="2">CBS 125086</strain>
    </source>
</reference>
<keyword evidence="3" id="KW-1185">Reference proteome</keyword>
<dbReference type="GeneID" id="85447355"/>
<sequence length="134" mass="15279">MGNMILMYYPKYDPLAEVTTVGNRTVKGIFHPATYANNVLPPGAARFRQMWEQTKLPLWILYPGIYATVGCDSLWRDEFAQVVVPSILGMLQRKRQMHSRLRLPDGTITLPQRMKRGHGKPFHGVPFHGGQNTE</sequence>
<evidence type="ECO:0000256" key="1">
    <source>
        <dbReference type="SAM" id="MobiDB-lite"/>
    </source>
</evidence>
<dbReference type="AlphaFoldDB" id="A0AAD8VA01"/>
<name>A0AAD8VA01_9PEZI</name>
<evidence type="ECO:0000313" key="3">
    <source>
        <dbReference type="Proteomes" id="UP001230504"/>
    </source>
</evidence>
<organism evidence="2 3">
    <name type="scientific">Colletotrichum navitas</name>
    <dbReference type="NCBI Taxonomy" id="681940"/>
    <lineage>
        <taxon>Eukaryota</taxon>
        <taxon>Fungi</taxon>
        <taxon>Dikarya</taxon>
        <taxon>Ascomycota</taxon>
        <taxon>Pezizomycotina</taxon>
        <taxon>Sordariomycetes</taxon>
        <taxon>Hypocreomycetidae</taxon>
        <taxon>Glomerellales</taxon>
        <taxon>Glomerellaceae</taxon>
        <taxon>Colletotrichum</taxon>
        <taxon>Colletotrichum graminicola species complex</taxon>
    </lineage>
</organism>
<dbReference type="Proteomes" id="UP001230504">
    <property type="component" value="Unassembled WGS sequence"/>
</dbReference>
<evidence type="ECO:0000313" key="2">
    <source>
        <dbReference type="EMBL" id="KAK1598564.1"/>
    </source>
</evidence>
<gene>
    <name evidence="2" type="ORF">LY79DRAFT_665744</name>
</gene>
<feature type="region of interest" description="Disordered" evidence="1">
    <location>
        <begin position="110"/>
        <end position="134"/>
    </location>
</feature>
<accession>A0AAD8VA01</accession>
<protein>
    <submittedName>
        <fullName evidence="2">Uncharacterized protein</fullName>
    </submittedName>
</protein>
<dbReference type="RefSeq" id="XP_060419241.1">
    <property type="nucleotide sequence ID" value="XM_060563115.1"/>
</dbReference>
<comment type="caution">
    <text evidence="2">The sequence shown here is derived from an EMBL/GenBank/DDBJ whole genome shotgun (WGS) entry which is preliminary data.</text>
</comment>
<dbReference type="EMBL" id="JAHLJV010000004">
    <property type="protein sequence ID" value="KAK1598564.1"/>
    <property type="molecule type" value="Genomic_DNA"/>
</dbReference>
<proteinExistence type="predicted"/>